<sequence length="749" mass="81474">MKKKSNVFKILMSLCLVTSISHALVIQTMQDWNLRKNSEFKAFVVVGNKVQENTLAMGHYKVSKNRANLSISVTHIKKGNDYKTLQSPPNAIKEIKSKLVLKKGTRIVLGGENDSEMSNAIGVSKSAYVSSKNGKGFSGSGASGMGYASGYGGTSNNAGSNGTSANGVNGTSGNNGAKGENGSSGANGANGTSGYQGVGSNPFPPIAGSGSGSSGSSNSGYTPFMSGGGGIGGMGGGFIPFPYSPGLQNGSGANGIDGTNGVNGANGTSGANGDNSANGGTASADSHYTNEFCTAPIRNGNTMSLDIVDRNGSCFKMQAFRNDNVCQYSYDFENMKAIKQTQFYFINRENKSVNIGGCVDLYGKQFEFTMYEDANKCKLDTTTDKGYGSGSASFFQTEILFRGLDNLIHMAKSCTDFAGVQEQLVKYDNDPATRTVQRVVNQYYIDPITKQNVFISHNVVSPLKFSYQTYACGKWQFDDAKLEAYRPTQIRIFDTVANQYYNVTGCDYTSDMGKVPKIVQPYTKINVASSVKGEEVGDLDTTDGSNDHLPQYTTFEIQEMSLNSSQWITTSYCNDGWGSWTKTHSYTGYSQGNLKTLAKWVTQYKTINQGTTIEYIRPRNEGDSDAVYDTYKYYYVSQAQKTLKRIPLTIYINSLNLSDEYRKNFELTTLSQELNLNNGVKQLINTQDFTNWQATYYRPNGNGNLCMSYSFSSGSPWKSSDKGKYCSWAQTPNANYSCASHNNWIVPNQ</sequence>
<reference evidence="3 4" key="1">
    <citation type="submission" date="2019-06" db="EMBL/GenBank/DDBJ databases">
        <title>Complete genome sequence of Helicobacter suis SNTW101c.</title>
        <authorList>
            <person name="Rimbara E."/>
            <person name="Suzuki M."/>
            <person name="Matsui H."/>
            <person name="Nakamura M."/>
            <person name="Mori S."/>
            <person name="Shibayama K."/>
        </authorList>
    </citation>
    <scope>NUCLEOTIDE SEQUENCE [LARGE SCALE GENOMIC DNA]</scope>
    <source>
        <strain evidence="3 4">SNTW101c</strain>
    </source>
</reference>
<feature type="chain" id="PRO_5026777347" evidence="2">
    <location>
        <begin position="24"/>
        <end position="749"/>
    </location>
</feature>
<keyword evidence="3" id="KW-0176">Collagen</keyword>
<feature type="region of interest" description="Disordered" evidence="1">
    <location>
        <begin position="162"/>
        <end position="217"/>
    </location>
</feature>
<protein>
    <submittedName>
        <fullName evidence="3">Collagen-like protein</fullName>
    </submittedName>
</protein>
<dbReference type="AlphaFoldDB" id="A0A6J4CWC3"/>
<accession>A0A6J4CWC3</accession>
<keyword evidence="2" id="KW-0732">Signal</keyword>
<evidence type="ECO:0000313" key="4">
    <source>
        <dbReference type="Proteomes" id="UP000317935"/>
    </source>
</evidence>
<dbReference type="RefSeq" id="WP_064430193.1">
    <property type="nucleotide sequence ID" value="NZ_AP019774.1"/>
</dbReference>
<dbReference type="EMBL" id="AP019774">
    <property type="protein sequence ID" value="BCD69799.1"/>
    <property type="molecule type" value="Genomic_DNA"/>
</dbReference>
<evidence type="ECO:0000256" key="2">
    <source>
        <dbReference type="SAM" id="SignalP"/>
    </source>
</evidence>
<feature type="signal peptide" evidence="2">
    <location>
        <begin position="1"/>
        <end position="23"/>
    </location>
</feature>
<evidence type="ECO:0000313" key="3">
    <source>
        <dbReference type="EMBL" id="BCD69799.1"/>
    </source>
</evidence>
<feature type="compositionally biased region" description="Low complexity" evidence="1">
    <location>
        <begin position="162"/>
        <end position="193"/>
    </location>
</feature>
<name>A0A6J4CWC3_9HELI</name>
<evidence type="ECO:0000256" key="1">
    <source>
        <dbReference type="SAM" id="MobiDB-lite"/>
    </source>
</evidence>
<dbReference type="Proteomes" id="UP000317935">
    <property type="component" value="Chromosome"/>
</dbReference>
<dbReference type="OrthoDB" id="5325882at2"/>
<gene>
    <name evidence="3" type="ORF">SNTW_04440</name>
</gene>
<organism evidence="3 4">
    <name type="scientific">Helicobacter suis</name>
    <dbReference type="NCBI Taxonomy" id="104628"/>
    <lineage>
        <taxon>Bacteria</taxon>
        <taxon>Pseudomonadati</taxon>
        <taxon>Campylobacterota</taxon>
        <taxon>Epsilonproteobacteria</taxon>
        <taxon>Campylobacterales</taxon>
        <taxon>Helicobacteraceae</taxon>
        <taxon>Helicobacter</taxon>
    </lineage>
</organism>
<feature type="region of interest" description="Disordered" evidence="1">
    <location>
        <begin position="252"/>
        <end position="281"/>
    </location>
</feature>
<feature type="compositionally biased region" description="Low complexity" evidence="1">
    <location>
        <begin position="259"/>
        <end position="281"/>
    </location>
</feature>
<proteinExistence type="predicted"/>